<reference evidence="2 3" key="1">
    <citation type="journal article" date="2016" name="Mol. Biol. Evol.">
        <title>Comparative Genomics of Early-Diverging Mushroom-Forming Fungi Provides Insights into the Origins of Lignocellulose Decay Capabilities.</title>
        <authorList>
            <person name="Nagy L.G."/>
            <person name="Riley R."/>
            <person name="Tritt A."/>
            <person name="Adam C."/>
            <person name="Daum C."/>
            <person name="Floudas D."/>
            <person name="Sun H."/>
            <person name="Yadav J.S."/>
            <person name="Pangilinan J."/>
            <person name="Larsson K.H."/>
            <person name="Matsuura K."/>
            <person name="Barry K."/>
            <person name="Labutti K."/>
            <person name="Kuo R."/>
            <person name="Ohm R.A."/>
            <person name="Bhattacharya S.S."/>
            <person name="Shirouzu T."/>
            <person name="Yoshinaga Y."/>
            <person name="Martin F.M."/>
            <person name="Grigoriev I.V."/>
            <person name="Hibbett D.S."/>
        </authorList>
    </citation>
    <scope>NUCLEOTIDE SEQUENCE [LARGE SCALE GENOMIC DNA]</scope>
    <source>
        <strain evidence="2 3">L-15889</strain>
    </source>
</reference>
<dbReference type="STRING" id="1314783.A0A165QAN6"/>
<feature type="transmembrane region" description="Helical" evidence="1">
    <location>
        <begin position="151"/>
        <end position="175"/>
    </location>
</feature>
<accession>A0A165QAN6</accession>
<feature type="transmembrane region" description="Helical" evidence="1">
    <location>
        <begin position="69"/>
        <end position="90"/>
    </location>
</feature>
<proteinExistence type="predicted"/>
<sequence length="346" mass="37740">MLGPRGAIQRTPRMTPHQFLMSPPSLVSVNLATVVIESMLYGVFLMLSGTSLYFQVTRAASQRARGSKLYMSPVFYGSALVVCTVTGHWVLTICRLFDAFITFKGGAAPMLYYADPALITEAVKTAFLIAILITCDVLIIYRLWVVWGYNYYVIIIPCCCLLGLCVAGPGVVYSLTQARMGNSVFIESVGRWITADYSFTFTTNIYCSCGIAWRVWRARQSATSYGGVNLIDVLATVVESATLYTTYVTFFFGSYQASSNIQYTIIDTLGVVAGISFMLINVRAGLGWAQQAPSTASSGNSSGRTQTHVYVMRPVAIDISEAVQTRDDMGVSVGIHGHPVKSELPV</sequence>
<evidence type="ECO:0000313" key="2">
    <source>
        <dbReference type="EMBL" id="KZT69219.1"/>
    </source>
</evidence>
<dbReference type="OrthoDB" id="3250682at2759"/>
<evidence type="ECO:0000313" key="3">
    <source>
        <dbReference type="Proteomes" id="UP000076727"/>
    </source>
</evidence>
<dbReference type="Proteomes" id="UP000076727">
    <property type="component" value="Unassembled WGS sequence"/>
</dbReference>
<feature type="transmembrane region" description="Helical" evidence="1">
    <location>
        <begin position="126"/>
        <end position="145"/>
    </location>
</feature>
<organism evidence="2 3">
    <name type="scientific">Daedalea quercina L-15889</name>
    <dbReference type="NCBI Taxonomy" id="1314783"/>
    <lineage>
        <taxon>Eukaryota</taxon>
        <taxon>Fungi</taxon>
        <taxon>Dikarya</taxon>
        <taxon>Basidiomycota</taxon>
        <taxon>Agaricomycotina</taxon>
        <taxon>Agaricomycetes</taxon>
        <taxon>Polyporales</taxon>
        <taxon>Fomitopsis</taxon>
    </lineage>
</organism>
<keyword evidence="1" id="KW-1133">Transmembrane helix</keyword>
<name>A0A165QAN6_9APHY</name>
<feature type="transmembrane region" description="Helical" evidence="1">
    <location>
        <begin position="26"/>
        <end position="48"/>
    </location>
</feature>
<dbReference type="EMBL" id="KV429059">
    <property type="protein sequence ID" value="KZT69219.1"/>
    <property type="molecule type" value="Genomic_DNA"/>
</dbReference>
<keyword evidence="1" id="KW-0812">Transmembrane</keyword>
<dbReference type="AlphaFoldDB" id="A0A165QAN6"/>
<evidence type="ECO:0000256" key="1">
    <source>
        <dbReference type="SAM" id="Phobius"/>
    </source>
</evidence>
<keyword evidence="1" id="KW-0472">Membrane</keyword>
<keyword evidence="3" id="KW-1185">Reference proteome</keyword>
<gene>
    <name evidence="2" type="ORF">DAEQUDRAFT_710407</name>
</gene>
<protein>
    <submittedName>
        <fullName evidence="2">Uncharacterized protein</fullName>
    </submittedName>
</protein>